<evidence type="ECO:0000313" key="2">
    <source>
        <dbReference type="Proteomes" id="UP000256429"/>
    </source>
</evidence>
<comment type="caution">
    <text evidence="1">The sequence shown here is derived from an EMBL/GenBank/DDBJ whole genome shotgun (WGS) entry which is preliminary data.</text>
</comment>
<dbReference type="AlphaFoldDB" id="A0A3D9RVG8"/>
<dbReference type="InterPro" id="IPR019861">
    <property type="entry name" value="PorP/SprF_Bacteroidetes"/>
</dbReference>
<evidence type="ECO:0000313" key="1">
    <source>
        <dbReference type="EMBL" id="REE80665.1"/>
    </source>
</evidence>
<name>A0A3D9RVG8_9FLAO</name>
<dbReference type="NCBIfam" id="TIGR03519">
    <property type="entry name" value="T9SS_PorP_fam"/>
    <property type="match status" value="1"/>
</dbReference>
<proteinExistence type="predicted"/>
<dbReference type="Proteomes" id="UP000256429">
    <property type="component" value="Unassembled WGS sequence"/>
</dbReference>
<reference evidence="1 2" key="1">
    <citation type="submission" date="2018-08" db="EMBL/GenBank/DDBJ databases">
        <title>Genomic Encyclopedia of Type Strains, Phase III (KMG-III): the genomes of soil and plant-associated and newly described type strains.</title>
        <authorList>
            <person name="Whitman W."/>
        </authorList>
    </citation>
    <scope>NUCLEOTIDE SEQUENCE [LARGE SCALE GENOMIC DNA]</scope>
    <source>
        <strain evidence="1 2">325-5</strain>
    </source>
</reference>
<dbReference type="OrthoDB" id="1114455at2"/>
<accession>A0A3D9RVG8</accession>
<keyword evidence="2" id="KW-1185">Reference proteome</keyword>
<gene>
    <name evidence="1" type="ORF">BX611_2314</name>
</gene>
<dbReference type="Pfam" id="PF11751">
    <property type="entry name" value="PorP_SprF"/>
    <property type="match status" value="1"/>
</dbReference>
<organism evidence="1 2">
    <name type="scientific">Lutibacter oceani</name>
    <dbReference type="NCBI Taxonomy" id="1853311"/>
    <lineage>
        <taxon>Bacteria</taxon>
        <taxon>Pseudomonadati</taxon>
        <taxon>Bacteroidota</taxon>
        <taxon>Flavobacteriia</taxon>
        <taxon>Flavobacteriales</taxon>
        <taxon>Flavobacteriaceae</taxon>
        <taxon>Lutibacter</taxon>
    </lineage>
</organism>
<dbReference type="RefSeq" id="WP_115881310.1">
    <property type="nucleotide sequence ID" value="NZ_QTTQ01000011.1"/>
</dbReference>
<protein>
    <submittedName>
        <fullName evidence="1">Type IX secretion system PorP/SprF family membrane protein</fullName>
    </submittedName>
</protein>
<sequence>MKRIIIVIVIMVLGLEYSNAQQLPQFTQYMYNTIAINPAYAGSRDALSIVGLNRNQWAGFDGGPQTQTLSVHSPLRNEKVGLGLSLINDKSGYENFTYVYADFSYTLQASDEVNVSFGLKGGMTYYKLAEELYNATEVNQDPYFNEKLNRWNSNFGAGILFHSNKWYAGLSVPKLINHDLNNDSEYAALERVHYYLIGGYVFDLNDNLKLKPSFMIKQTKGAPISTDLTANFLFNEKFWLGGSYRFNGDQKAIGALVDFQVSDQFRVGYTYEIPTGEIRPYTSGSHEILLMYEFRYLKRKQKSPRYF</sequence>
<dbReference type="EMBL" id="QTTQ01000011">
    <property type="protein sequence ID" value="REE80665.1"/>
    <property type="molecule type" value="Genomic_DNA"/>
</dbReference>